<proteinExistence type="predicted"/>
<evidence type="ECO:0000256" key="1">
    <source>
        <dbReference type="SAM" id="Phobius"/>
    </source>
</evidence>
<comment type="caution">
    <text evidence="2">The sequence shown here is derived from an EMBL/GenBank/DDBJ whole genome shotgun (WGS) entry which is preliminary data.</text>
</comment>
<evidence type="ECO:0000313" key="2">
    <source>
        <dbReference type="EMBL" id="KUG56286.1"/>
    </source>
</evidence>
<keyword evidence="1" id="KW-0472">Membrane</keyword>
<sequence length="113" mass="12456">MLSKAPLWVFLGSVLIATFGCVVMAFPHERLTSSAPLTGAVLVLVLFLINGMIYRRDTTMTRAFARQLALLSGNRPAGDLEVERMQQAVMRFSWVLFLGLIPAIGLLIHQLAN</sequence>
<reference evidence="3" key="1">
    <citation type="submission" date="2015-12" db="EMBL/GenBank/DDBJ databases">
        <authorList>
            <person name="Nair G.R."/>
            <person name="Kaur G."/>
            <person name="Mayilraj S."/>
        </authorList>
    </citation>
    <scope>NUCLEOTIDE SEQUENCE [LARGE SCALE GENOMIC DNA]</scope>
    <source>
        <strain evidence="3">CD08_4</strain>
    </source>
</reference>
<accession>A0A0W8I931</accession>
<keyword evidence="1" id="KW-0812">Transmembrane</keyword>
<dbReference type="PROSITE" id="PS51257">
    <property type="entry name" value="PROKAR_LIPOPROTEIN"/>
    <property type="match status" value="1"/>
</dbReference>
<protein>
    <submittedName>
        <fullName evidence="2">Uncharacterized protein</fullName>
    </submittedName>
</protein>
<name>A0A0W8I931_KOCRO</name>
<feature type="transmembrane region" description="Helical" evidence="1">
    <location>
        <begin position="92"/>
        <end position="112"/>
    </location>
</feature>
<gene>
    <name evidence="2" type="ORF">AVL61_16720</name>
</gene>
<dbReference type="AlphaFoldDB" id="A0A0W8I931"/>
<keyword evidence="1" id="KW-1133">Transmembrane helix</keyword>
<dbReference type="EMBL" id="LQBK01000028">
    <property type="protein sequence ID" value="KUG56286.1"/>
    <property type="molecule type" value="Genomic_DNA"/>
</dbReference>
<organism evidence="2 3">
    <name type="scientific">Kocuria rosea subsp. polaris</name>
    <dbReference type="NCBI Taxonomy" id="136273"/>
    <lineage>
        <taxon>Bacteria</taxon>
        <taxon>Bacillati</taxon>
        <taxon>Actinomycetota</taxon>
        <taxon>Actinomycetes</taxon>
        <taxon>Micrococcales</taxon>
        <taxon>Micrococcaceae</taxon>
        <taxon>Kocuria</taxon>
    </lineage>
</organism>
<dbReference type="Proteomes" id="UP000053512">
    <property type="component" value="Unassembled WGS sequence"/>
</dbReference>
<feature type="transmembrane region" description="Helical" evidence="1">
    <location>
        <begin position="33"/>
        <end position="54"/>
    </location>
</feature>
<evidence type="ECO:0000313" key="3">
    <source>
        <dbReference type="Proteomes" id="UP000053512"/>
    </source>
</evidence>
<feature type="transmembrane region" description="Helical" evidence="1">
    <location>
        <begin position="7"/>
        <end position="27"/>
    </location>
</feature>